<dbReference type="EMBL" id="RBXL01000001">
    <property type="protein sequence ID" value="RKT47121.1"/>
    <property type="molecule type" value="Genomic_DNA"/>
</dbReference>
<name>A0A495VCI9_9GAMM</name>
<sequence length="203" mass="21064">MWIAKLGGSLLAGSEPLRPWLAALSGRPDLVLVPGGGPFADQVRAAQVRWGFDDATAHHLALLAMEQHGRMLCALQPGLAPAATPAALLGIASSGTTPVWMPVAMALADPTLPRDWDLTSDALAAWLGARLGAEALLLIKSAPLPGGRVPLETLALQGLVDTRLPAYARAAGVPVYLLSSTDLEALPGLLAHADHTRVTVGLY</sequence>
<proteinExistence type="predicted"/>
<dbReference type="RefSeq" id="WP_120799137.1">
    <property type="nucleotide sequence ID" value="NZ_RBXL01000001.1"/>
</dbReference>
<organism evidence="2 3">
    <name type="scientific">Thiocapsa rosea</name>
    <dbReference type="NCBI Taxonomy" id="69360"/>
    <lineage>
        <taxon>Bacteria</taxon>
        <taxon>Pseudomonadati</taxon>
        <taxon>Pseudomonadota</taxon>
        <taxon>Gammaproteobacteria</taxon>
        <taxon>Chromatiales</taxon>
        <taxon>Chromatiaceae</taxon>
        <taxon>Thiocapsa</taxon>
    </lineage>
</organism>
<accession>A0A495VCI9</accession>
<evidence type="ECO:0000313" key="2">
    <source>
        <dbReference type="EMBL" id="RKT47121.1"/>
    </source>
</evidence>
<dbReference type="OrthoDB" id="8526978at2"/>
<feature type="domain" description="Aspartate/glutamate/uridylate kinase" evidence="1">
    <location>
        <begin position="2"/>
        <end position="141"/>
    </location>
</feature>
<comment type="caution">
    <text evidence="2">The sequence shown here is derived from an EMBL/GenBank/DDBJ whole genome shotgun (WGS) entry which is preliminary data.</text>
</comment>
<evidence type="ECO:0000259" key="1">
    <source>
        <dbReference type="Pfam" id="PF00696"/>
    </source>
</evidence>
<keyword evidence="3" id="KW-1185">Reference proteome</keyword>
<dbReference type="AlphaFoldDB" id="A0A495VCI9"/>
<dbReference type="InterPro" id="IPR001048">
    <property type="entry name" value="Asp/Glu/Uridylate_kinase"/>
</dbReference>
<protein>
    <recommendedName>
        <fullName evidence="1">Aspartate/glutamate/uridylate kinase domain-containing protein</fullName>
    </recommendedName>
</protein>
<dbReference type="Pfam" id="PF00696">
    <property type="entry name" value="AA_kinase"/>
    <property type="match status" value="1"/>
</dbReference>
<dbReference type="Gene3D" id="3.40.1160.10">
    <property type="entry name" value="Acetylglutamate kinase-like"/>
    <property type="match status" value="1"/>
</dbReference>
<dbReference type="InterPro" id="IPR036393">
    <property type="entry name" value="AceGlu_kinase-like_sf"/>
</dbReference>
<gene>
    <name evidence="2" type="ORF">BDD21_4676</name>
</gene>
<dbReference type="Proteomes" id="UP000274556">
    <property type="component" value="Unassembled WGS sequence"/>
</dbReference>
<reference evidence="2 3" key="1">
    <citation type="submission" date="2018-10" db="EMBL/GenBank/DDBJ databases">
        <title>Genomic Encyclopedia of Archaeal and Bacterial Type Strains, Phase II (KMG-II): from individual species to whole genera.</title>
        <authorList>
            <person name="Goeker M."/>
        </authorList>
    </citation>
    <scope>NUCLEOTIDE SEQUENCE [LARGE SCALE GENOMIC DNA]</scope>
    <source>
        <strain evidence="2 3">DSM 235</strain>
    </source>
</reference>
<dbReference type="SUPFAM" id="SSF53633">
    <property type="entry name" value="Carbamate kinase-like"/>
    <property type="match status" value="1"/>
</dbReference>
<evidence type="ECO:0000313" key="3">
    <source>
        <dbReference type="Proteomes" id="UP000274556"/>
    </source>
</evidence>